<evidence type="ECO:0000313" key="2">
    <source>
        <dbReference type="Proteomes" id="UP000538666"/>
    </source>
</evidence>
<dbReference type="EMBL" id="JACHEK010000004">
    <property type="protein sequence ID" value="MBB6144548.1"/>
    <property type="molecule type" value="Genomic_DNA"/>
</dbReference>
<name>A0A841K1M5_9BACT</name>
<dbReference type="RefSeq" id="WP_231581202.1">
    <property type="nucleotide sequence ID" value="NZ_JACHEK010000004.1"/>
</dbReference>
<evidence type="ECO:0000313" key="1">
    <source>
        <dbReference type="EMBL" id="MBB6144548.1"/>
    </source>
</evidence>
<dbReference type="Proteomes" id="UP000538666">
    <property type="component" value="Unassembled WGS sequence"/>
</dbReference>
<accession>A0A841K1M5</accession>
<organism evidence="1 2">
    <name type="scientific">Silvibacterium bohemicum</name>
    <dbReference type="NCBI Taxonomy" id="1577686"/>
    <lineage>
        <taxon>Bacteria</taxon>
        <taxon>Pseudomonadati</taxon>
        <taxon>Acidobacteriota</taxon>
        <taxon>Terriglobia</taxon>
        <taxon>Terriglobales</taxon>
        <taxon>Acidobacteriaceae</taxon>
        <taxon>Silvibacterium</taxon>
    </lineage>
</organism>
<protein>
    <submittedName>
        <fullName evidence="1">Uncharacterized protein</fullName>
    </submittedName>
</protein>
<reference evidence="1 2" key="1">
    <citation type="submission" date="2020-08" db="EMBL/GenBank/DDBJ databases">
        <title>Genomic Encyclopedia of Type Strains, Phase IV (KMG-IV): sequencing the most valuable type-strain genomes for metagenomic binning, comparative biology and taxonomic classification.</title>
        <authorList>
            <person name="Goeker M."/>
        </authorList>
    </citation>
    <scope>NUCLEOTIDE SEQUENCE [LARGE SCALE GENOMIC DNA]</scope>
    <source>
        <strain evidence="1 2">DSM 103733</strain>
    </source>
</reference>
<proteinExistence type="predicted"/>
<sequence>MEEIVEPLVRQPASKQAGFQYGQLSPNTNGMQILEYMKQFGACDAL</sequence>
<comment type="caution">
    <text evidence="1">The sequence shown here is derived from an EMBL/GenBank/DDBJ whole genome shotgun (WGS) entry which is preliminary data.</text>
</comment>
<gene>
    <name evidence="1" type="ORF">HNQ77_002500</name>
</gene>
<dbReference type="AlphaFoldDB" id="A0A841K1M5"/>
<keyword evidence="2" id="KW-1185">Reference proteome</keyword>